<feature type="transmembrane region" description="Helical" evidence="2">
    <location>
        <begin position="97"/>
        <end position="117"/>
    </location>
</feature>
<keyword evidence="2" id="KW-1133">Transmembrane helix</keyword>
<evidence type="ECO:0000256" key="1">
    <source>
        <dbReference type="SAM" id="MobiDB-lite"/>
    </source>
</evidence>
<organism evidence="3 4">
    <name type="scientific">Mycena alexandri</name>
    <dbReference type="NCBI Taxonomy" id="1745969"/>
    <lineage>
        <taxon>Eukaryota</taxon>
        <taxon>Fungi</taxon>
        <taxon>Dikarya</taxon>
        <taxon>Basidiomycota</taxon>
        <taxon>Agaricomycotina</taxon>
        <taxon>Agaricomycetes</taxon>
        <taxon>Agaricomycetidae</taxon>
        <taxon>Agaricales</taxon>
        <taxon>Marasmiineae</taxon>
        <taxon>Mycenaceae</taxon>
        <taxon>Mycena</taxon>
    </lineage>
</organism>
<evidence type="ECO:0000256" key="2">
    <source>
        <dbReference type="SAM" id="Phobius"/>
    </source>
</evidence>
<keyword evidence="2" id="KW-0812">Transmembrane</keyword>
<dbReference type="Proteomes" id="UP001218188">
    <property type="component" value="Unassembled WGS sequence"/>
</dbReference>
<feature type="region of interest" description="Disordered" evidence="1">
    <location>
        <begin position="228"/>
        <end position="250"/>
    </location>
</feature>
<gene>
    <name evidence="3" type="ORF">C8F04DRAFT_1179160</name>
</gene>
<feature type="transmembrane region" description="Helical" evidence="2">
    <location>
        <begin position="29"/>
        <end position="55"/>
    </location>
</feature>
<keyword evidence="4" id="KW-1185">Reference proteome</keyword>
<protein>
    <submittedName>
        <fullName evidence="3">Uncharacterized protein</fullName>
    </submittedName>
</protein>
<feature type="region of interest" description="Disordered" evidence="1">
    <location>
        <begin position="147"/>
        <end position="182"/>
    </location>
</feature>
<feature type="transmembrane region" description="Helical" evidence="2">
    <location>
        <begin position="123"/>
        <end position="141"/>
    </location>
</feature>
<dbReference type="AlphaFoldDB" id="A0AAD6T3S8"/>
<accession>A0AAD6T3S8</accession>
<dbReference type="EMBL" id="JARJCM010000028">
    <property type="protein sequence ID" value="KAJ7039229.1"/>
    <property type="molecule type" value="Genomic_DNA"/>
</dbReference>
<sequence length="250" mass="26996">MDVTPADLPLPAFLDPLLSYLSNSLPAPVYSFIITLLSHLLALCTALYALFLSLLATHPLQWDAQTVLPPLIALLTSYLAIVSLYRTTSWMFRMSLWFMKWGTIVGALVAASSWLLLQQDGNALAGGGIVAGVGSLILNMLNGDGRNAAGAPRTRTRSGRQTKKSKTKTRAKKPKPWDSFERHREWQFQENEGGNGGDGQDALGNLMDAASQAVRASGWWEAAKGAIVGQQAPADSESGAKKKKANTKTR</sequence>
<evidence type="ECO:0000313" key="4">
    <source>
        <dbReference type="Proteomes" id="UP001218188"/>
    </source>
</evidence>
<keyword evidence="2" id="KW-0472">Membrane</keyword>
<reference evidence="3" key="1">
    <citation type="submission" date="2023-03" db="EMBL/GenBank/DDBJ databases">
        <title>Massive genome expansion in bonnet fungi (Mycena s.s.) driven by repeated elements and novel gene families across ecological guilds.</title>
        <authorList>
            <consortium name="Lawrence Berkeley National Laboratory"/>
            <person name="Harder C.B."/>
            <person name="Miyauchi S."/>
            <person name="Viragh M."/>
            <person name="Kuo A."/>
            <person name="Thoen E."/>
            <person name="Andreopoulos B."/>
            <person name="Lu D."/>
            <person name="Skrede I."/>
            <person name="Drula E."/>
            <person name="Henrissat B."/>
            <person name="Morin E."/>
            <person name="Kohler A."/>
            <person name="Barry K."/>
            <person name="LaButti K."/>
            <person name="Morin E."/>
            <person name="Salamov A."/>
            <person name="Lipzen A."/>
            <person name="Mereny Z."/>
            <person name="Hegedus B."/>
            <person name="Baldrian P."/>
            <person name="Stursova M."/>
            <person name="Weitz H."/>
            <person name="Taylor A."/>
            <person name="Grigoriev I.V."/>
            <person name="Nagy L.G."/>
            <person name="Martin F."/>
            <person name="Kauserud H."/>
        </authorList>
    </citation>
    <scope>NUCLEOTIDE SEQUENCE</scope>
    <source>
        <strain evidence="3">CBHHK200</strain>
    </source>
</reference>
<comment type="caution">
    <text evidence="3">The sequence shown here is derived from an EMBL/GenBank/DDBJ whole genome shotgun (WGS) entry which is preliminary data.</text>
</comment>
<name>A0AAD6T3S8_9AGAR</name>
<feature type="transmembrane region" description="Helical" evidence="2">
    <location>
        <begin position="67"/>
        <end position="85"/>
    </location>
</feature>
<proteinExistence type="predicted"/>
<evidence type="ECO:0000313" key="3">
    <source>
        <dbReference type="EMBL" id="KAJ7039229.1"/>
    </source>
</evidence>
<feature type="compositionally biased region" description="Basic residues" evidence="1">
    <location>
        <begin position="154"/>
        <end position="174"/>
    </location>
</feature>
<feature type="compositionally biased region" description="Basic residues" evidence="1">
    <location>
        <begin position="241"/>
        <end position="250"/>
    </location>
</feature>